<dbReference type="HOGENOM" id="CLU_1696166_0_0_1"/>
<dbReference type="AlphaFoldDB" id="A0A0C3RQS4"/>
<protein>
    <submittedName>
        <fullName evidence="1">Uncharacterized protein</fullName>
    </submittedName>
</protein>
<proteinExistence type="predicted"/>
<accession>A0A0C3RQS4</accession>
<evidence type="ECO:0000313" key="1">
    <source>
        <dbReference type="EMBL" id="KIP02236.1"/>
    </source>
</evidence>
<keyword evidence="2" id="KW-1185">Reference proteome</keyword>
<sequence length="155" mass="17768">MDDEILKHVIKPCIEDSDTEPSAAVNCLLDIYTRRADGTAGVITQLHLIVSVLRRGYKIVDHDRVMKMLRILDRLCRAVPFKVDHRDTKELYEQVYELASQLVSFDQIRRDAFNLLLTLLPRANASVRVSATTVKNILEFANSSKDSDDYELYLN</sequence>
<evidence type="ECO:0000313" key="2">
    <source>
        <dbReference type="Proteomes" id="UP000053257"/>
    </source>
</evidence>
<dbReference type="EMBL" id="KN840690">
    <property type="protein sequence ID" value="KIP02236.1"/>
    <property type="molecule type" value="Genomic_DNA"/>
</dbReference>
<name>A0A0C3RQS4_PHLG1</name>
<reference evidence="1 2" key="1">
    <citation type="journal article" date="2014" name="PLoS Genet.">
        <title>Analysis of the Phlebiopsis gigantea genome, transcriptome and secretome provides insight into its pioneer colonization strategies of wood.</title>
        <authorList>
            <person name="Hori C."/>
            <person name="Ishida T."/>
            <person name="Igarashi K."/>
            <person name="Samejima M."/>
            <person name="Suzuki H."/>
            <person name="Master E."/>
            <person name="Ferreira P."/>
            <person name="Ruiz-Duenas F.J."/>
            <person name="Held B."/>
            <person name="Canessa P."/>
            <person name="Larrondo L.F."/>
            <person name="Schmoll M."/>
            <person name="Druzhinina I.S."/>
            <person name="Kubicek C.P."/>
            <person name="Gaskell J.A."/>
            <person name="Kersten P."/>
            <person name="St John F."/>
            <person name="Glasner J."/>
            <person name="Sabat G."/>
            <person name="Splinter BonDurant S."/>
            <person name="Syed K."/>
            <person name="Yadav J."/>
            <person name="Mgbeahuruike A.C."/>
            <person name="Kovalchuk A."/>
            <person name="Asiegbu F.O."/>
            <person name="Lackner G."/>
            <person name="Hoffmeister D."/>
            <person name="Rencoret J."/>
            <person name="Gutierrez A."/>
            <person name="Sun H."/>
            <person name="Lindquist E."/>
            <person name="Barry K."/>
            <person name="Riley R."/>
            <person name="Grigoriev I.V."/>
            <person name="Henrissat B."/>
            <person name="Kues U."/>
            <person name="Berka R.M."/>
            <person name="Martinez A.T."/>
            <person name="Covert S.F."/>
            <person name="Blanchette R.A."/>
            <person name="Cullen D."/>
        </authorList>
    </citation>
    <scope>NUCLEOTIDE SEQUENCE [LARGE SCALE GENOMIC DNA]</scope>
    <source>
        <strain evidence="1 2">11061_1 CR5-6</strain>
    </source>
</reference>
<organism evidence="1 2">
    <name type="scientific">Phlebiopsis gigantea (strain 11061_1 CR5-6)</name>
    <name type="common">White-rot fungus</name>
    <name type="synonym">Peniophora gigantea</name>
    <dbReference type="NCBI Taxonomy" id="745531"/>
    <lineage>
        <taxon>Eukaryota</taxon>
        <taxon>Fungi</taxon>
        <taxon>Dikarya</taxon>
        <taxon>Basidiomycota</taxon>
        <taxon>Agaricomycotina</taxon>
        <taxon>Agaricomycetes</taxon>
        <taxon>Polyporales</taxon>
        <taxon>Phanerochaetaceae</taxon>
        <taxon>Phlebiopsis</taxon>
    </lineage>
</organism>
<gene>
    <name evidence="1" type="ORF">PHLGIDRAFT_122635</name>
</gene>
<dbReference type="Proteomes" id="UP000053257">
    <property type="component" value="Unassembled WGS sequence"/>
</dbReference>